<protein>
    <submittedName>
        <fullName evidence="1">Uncharacterized protein</fullName>
    </submittedName>
</protein>
<keyword evidence="2" id="KW-1185">Reference proteome</keyword>
<evidence type="ECO:0000313" key="1">
    <source>
        <dbReference type="EMBL" id="GAA50672.1"/>
    </source>
</evidence>
<dbReference type="Proteomes" id="UP000008909">
    <property type="component" value="Unassembled WGS sequence"/>
</dbReference>
<name>G7YCI8_CLOSI</name>
<feature type="non-terminal residue" evidence="1">
    <location>
        <position position="308"/>
    </location>
</feature>
<sequence>MPSVEIRVRFTSFVRAVCDSYHQAMKGYNECVVAKNTALYDMNPSFAVGPECISASQFGAFSLSRDPGQYRLLFTAIDGPQQMWAKRMPIECKTRYTVSQLQGLVAFAGQPDSIHKPMRPLQVNSRIRSYFNNLQGNVGRNSTRISPYRSQPDHRLLYPLYNRFLQTEIAVAPIPKEGDQDLDLKPFDQRLGRLLAAVYTVAFQYQFPEQRKLFDDVVPNNKPVPNPNRPHYRQLPLLLASPSGISAWNPIVYLVTCIGVNGFGLRLYHYLGVHMDSTGGLSVCTSGTCMDGNSKVSNNMSRGIELFE</sequence>
<reference key="2">
    <citation type="submission" date="2011-10" db="EMBL/GenBank/DDBJ databases">
        <title>The genome and transcriptome sequence of Clonorchis sinensis provide insights into the carcinogenic liver fluke.</title>
        <authorList>
            <person name="Wang X."/>
            <person name="Huang Y."/>
            <person name="Chen W."/>
            <person name="Liu H."/>
            <person name="Guo L."/>
            <person name="Chen Y."/>
            <person name="Luo F."/>
            <person name="Zhou W."/>
            <person name="Sun J."/>
            <person name="Mao Q."/>
            <person name="Liang P."/>
            <person name="Zhou C."/>
            <person name="Tian Y."/>
            <person name="Men J."/>
            <person name="Lv X."/>
            <person name="Huang L."/>
            <person name="Zhou J."/>
            <person name="Hu Y."/>
            <person name="Li R."/>
            <person name="Zhang F."/>
            <person name="Lei H."/>
            <person name="Li X."/>
            <person name="Hu X."/>
            <person name="Liang C."/>
            <person name="Xu J."/>
            <person name="Wu Z."/>
            <person name="Yu X."/>
        </authorList>
    </citation>
    <scope>NUCLEOTIDE SEQUENCE</scope>
    <source>
        <strain>Henan</strain>
    </source>
</reference>
<gene>
    <name evidence="1" type="ORF">CLF_104892</name>
</gene>
<evidence type="ECO:0000313" key="2">
    <source>
        <dbReference type="Proteomes" id="UP000008909"/>
    </source>
</evidence>
<dbReference type="EMBL" id="DF143067">
    <property type="protein sequence ID" value="GAA50672.1"/>
    <property type="molecule type" value="Genomic_DNA"/>
</dbReference>
<proteinExistence type="predicted"/>
<accession>G7YCI8</accession>
<reference evidence="1" key="1">
    <citation type="journal article" date="2011" name="Genome Biol.">
        <title>The draft genome of the carcinogenic human liver fluke Clonorchis sinensis.</title>
        <authorList>
            <person name="Wang X."/>
            <person name="Chen W."/>
            <person name="Huang Y."/>
            <person name="Sun J."/>
            <person name="Men J."/>
            <person name="Liu H."/>
            <person name="Luo F."/>
            <person name="Guo L."/>
            <person name="Lv X."/>
            <person name="Deng C."/>
            <person name="Zhou C."/>
            <person name="Fan Y."/>
            <person name="Li X."/>
            <person name="Huang L."/>
            <person name="Hu Y."/>
            <person name="Liang C."/>
            <person name="Hu X."/>
            <person name="Xu J."/>
            <person name="Yu X."/>
        </authorList>
    </citation>
    <scope>NUCLEOTIDE SEQUENCE [LARGE SCALE GENOMIC DNA]</scope>
    <source>
        <strain evidence="1">Henan</strain>
    </source>
</reference>
<dbReference type="AlphaFoldDB" id="G7YCI8"/>
<organism evidence="1 2">
    <name type="scientific">Clonorchis sinensis</name>
    <name type="common">Chinese liver fluke</name>
    <dbReference type="NCBI Taxonomy" id="79923"/>
    <lineage>
        <taxon>Eukaryota</taxon>
        <taxon>Metazoa</taxon>
        <taxon>Spiralia</taxon>
        <taxon>Lophotrochozoa</taxon>
        <taxon>Platyhelminthes</taxon>
        <taxon>Trematoda</taxon>
        <taxon>Digenea</taxon>
        <taxon>Opisthorchiida</taxon>
        <taxon>Opisthorchiata</taxon>
        <taxon>Opisthorchiidae</taxon>
        <taxon>Clonorchis</taxon>
    </lineage>
</organism>